<sequence length="60" mass="7113">MLPYADPGAYLTKTLYYYSFGNFRRGMDVIGVNFSSRILKTLRDKKYEIIKRSLECPKHF</sequence>
<protein>
    <submittedName>
        <fullName evidence="1">Uncharacterized protein</fullName>
    </submittedName>
</protein>
<dbReference type="EMBL" id="UPXP01000011">
    <property type="protein sequence ID" value="VBB39378.1"/>
    <property type="molecule type" value="Genomic_DNA"/>
</dbReference>
<organism evidence="1">
    <name type="scientific">uncultured Spirochaetota bacterium</name>
    <dbReference type="NCBI Taxonomy" id="460511"/>
    <lineage>
        <taxon>Bacteria</taxon>
        <taxon>Pseudomonadati</taxon>
        <taxon>Spirochaetota</taxon>
        <taxon>environmental samples</taxon>
    </lineage>
</organism>
<dbReference type="AlphaFoldDB" id="A0A652ZUB4"/>
<proteinExistence type="predicted"/>
<accession>A0A652ZUB4</accession>
<gene>
    <name evidence="1" type="ORF">TRIP_E190296</name>
</gene>
<evidence type="ECO:0000313" key="1">
    <source>
        <dbReference type="EMBL" id="VBB39378.1"/>
    </source>
</evidence>
<reference evidence="1" key="1">
    <citation type="submission" date="2018-07" db="EMBL/GenBank/DDBJ databases">
        <authorList>
            <consortium name="Genoscope - CEA"/>
            <person name="William W."/>
        </authorList>
    </citation>
    <scope>NUCLEOTIDE SEQUENCE</scope>
    <source>
        <strain evidence="1">IK1</strain>
    </source>
</reference>
<name>A0A652ZUB4_9SPIR</name>